<dbReference type="Pfam" id="PF01547">
    <property type="entry name" value="SBP_bac_1"/>
    <property type="match status" value="1"/>
</dbReference>
<dbReference type="SUPFAM" id="SSF55874">
    <property type="entry name" value="ATPase domain of HSP90 chaperone/DNA topoisomerase II/histidine kinase"/>
    <property type="match status" value="1"/>
</dbReference>
<dbReference type="GO" id="GO:0000155">
    <property type="term" value="F:phosphorelay sensor kinase activity"/>
    <property type="evidence" value="ECO:0007669"/>
    <property type="project" value="InterPro"/>
</dbReference>
<dbReference type="InterPro" id="IPR003661">
    <property type="entry name" value="HisK_dim/P_dom"/>
</dbReference>
<comment type="subcellular location">
    <subcellularLocation>
        <location evidence="2">Membrane</location>
    </subcellularLocation>
</comment>
<evidence type="ECO:0000259" key="13">
    <source>
        <dbReference type="PROSITE" id="PS50109"/>
    </source>
</evidence>
<evidence type="ECO:0000313" key="16">
    <source>
        <dbReference type="Proteomes" id="UP000190135"/>
    </source>
</evidence>
<dbReference type="Gene3D" id="1.10.287.130">
    <property type="match status" value="1"/>
</dbReference>
<dbReference type="SMART" id="SM00387">
    <property type="entry name" value="HATPase_c"/>
    <property type="match status" value="1"/>
</dbReference>
<evidence type="ECO:0000256" key="8">
    <source>
        <dbReference type="ARBA" id="ARBA00022777"/>
    </source>
</evidence>
<dbReference type="EMBL" id="FUXL01000002">
    <property type="protein sequence ID" value="SJZ69388.1"/>
    <property type="molecule type" value="Genomic_DNA"/>
</dbReference>
<proteinExistence type="predicted"/>
<evidence type="ECO:0000256" key="12">
    <source>
        <dbReference type="SAM" id="Phobius"/>
    </source>
</evidence>
<evidence type="ECO:0000256" key="6">
    <source>
        <dbReference type="ARBA" id="ARBA00022692"/>
    </source>
</evidence>
<evidence type="ECO:0000259" key="14">
    <source>
        <dbReference type="PROSITE" id="PS50885"/>
    </source>
</evidence>
<dbReference type="InterPro" id="IPR003660">
    <property type="entry name" value="HAMP_dom"/>
</dbReference>
<dbReference type="PANTHER" id="PTHR45436">
    <property type="entry name" value="SENSOR HISTIDINE KINASE YKOH"/>
    <property type="match status" value="1"/>
</dbReference>
<sequence length="832" mass="91241">MWRRRSPNKAEGSLLQRLLTVVFAVFGLLSLVLFSFLSAFAHHAADSAYDQLLSASAFSIADSVRAEDGVVTVDLPYSSLNILGMARRDRVFYKVLGADGSLLTGYGDLPGEPLRRGSGVFADAVYRQTPVRTVRLGRFVTGAEESGWVTIVVAQTREERGLLSQRIFAYSFAPLTGAMLFSALMVWFGIRKTLQPLRKLENSISTRRPQDFTPIEIPAPTEVAPLVQAINHLMSRLKTSLESGKMFLADAAHEIRTPLAALRSQAELGVDETDPERLRQIFARIHRNAVEASELTTQLLNHAAVVHRSEAMQKQAIDLAGLAAQVVHRTAVIAENASIRVLRDGGAPERTIEGDSIILREALANLVGNAIKYGGAEPEVDVFVHGAADGRGPVVEVADRGPGIPDEEKPLVLQRYRRGSSAAGMPGSGFGLAIVTVAAEAHEASLELLDRPGGGLVVRLSFPSPAKEVTEPQRRRRLPFLPPLFLLALFLAAAPALGTERIQFPATAKQEATLVIDAAADQQFMEPLIRDFQAQNPGIGVAYRDMLTQDLYAATIDRNQSDGADIVISSAVDLQVKLVNDGYSLRYSSPRTERLPPWAKWRDEIFAFSNEPVAIVYNRDLVPPDEVPHSRDALIRLMREHEARYSGKVVTYDIANAGLGYLLATQDWLLSSQFWQLATAWGDLDAKLMSRAYDMLSEVEAGRALIGYNVLASYAQERLDAGAPIGIVLPTDYTLAVPRTAVIPSTARHPSIAGRFIDYLLSERAQALIAKRTVIDNTLPHDVNELWSANPGRGAFDGSIYRIALGPGLLVFLDRRKRERFLEQWRIVTAAR</sequence>
<keyword evidence="8 15" id="KW-0418">Kinase</keyword>
<dbReference type="EC" id="2.7.13.3" evidence="3"/>
<dbReference type="InterPro" id="IPR006059">
    <property type="entry name" value="SBP"/>
</dbReference>
<dbReference type="PRINTS" id="PR00344">
    <property type="entry name" value="BCTRLSENSOR"/>
</dbReference>
<dbReference type="STRING" id="1365950.SAMN05428963_102243"/>
<keyword evidence="4" id="KW-0597">Phosphoprotein</keyword>
<keyword evidence="6 12" id="KW-0812">Transmembrane</keyword>
<dbReference type="InterPro" id="IPR036890">
    <property type="entry name" value="HATPase_C_sf"/>
</dbReference>
<evidence type="ECO:0000256" key="11">
    <source>
        <dbReference type="ARBA" id="ARBA00023136"/>
    </source>
</evidence>
<dbReference type="Gene3D" id="3.30.565.10">
    <property type="entry name" value="Histidine kinase-like ATPase, C-terminal domain"/>
    <property type="match status" value="1"/>
</dbReference>
<gene>
    <name evidence="15" type="ORF">SAMN05428963_102243</name>
</gene>
<dbReference type="InterPro" id="IPR013727">
    <property type="entry name" value="2CSK_N"/>
</dbReference>
<accession>A0A1T4MRP1</accession>
<dbReference type="AlphaFoldDB" id="A0A1T4MRP1"/>
<evidence type="ECO:0000256" key="7">
    <source>
        <dbReference type="ARBA" id="ARBA00022764"/>
    </source>
</evidence>
<evidence type="ECO:0000256" key="3">
    <source>
        <dbReference type="ARBA" id="ARBA00012438"/>
    </source>
</evidence>
<dbReference type="InterPro" id="IPR003594">
    <property type="entry name" value="HATPase_dom"/>
</dbReference>
<dbReference type="Proteomes" id="UP000190135">
    <property type="component" value="Unassembled WGS sequence"/>
</dbReference>
<evidence type="ECO:0000256" key="10">
    <source>
        <dbReference type="ARBA" id="ARBA00023012"/>
    </source>
</evidence>
<dbReference type="Pfam" id="PF02518">
    <property type="entry name" value="HATPase_c"/>
    <property type="match status" value="1"/>
</dbReference>
<name>A0A1T4MRP1_9HYPH</name>
<feature type="transmembrane region" description="Helical" evidence="12">
    <location>
        <begin position="167"/>
        <end position="190"/>
    </location>
</feature>
<keyword evidence="11 12" id="KW-0472">Membrane</keyword>
<dbReference type="SMART" id="SM00388">
    <property type="entry name" value="HisKA"/>
    <property type="match status" value="1"/>
</dbReference>
<feature type="domain" description="Histidine kinase" evidence="13">
    <location>
        <begin position="250"/>
        <end position="466"/>
    </location>
</feature>
<dbReference type="InterPro" id="IPR036097">
    <property type="entry name" value="HisK_dim/P_sf"/>
</dbReference>
<keyword evidence="5" id="KW-0808">Transferase</keyword>
<organism evidence="15 16">
    <name type="scientific">Consotaella salsifontis</name>
    <dbReference type="NCBI Taxonomy" id="1365950"/>
    <lineage>
        <taxon>Bacteria</taxon>
        <taxon>Pseudomonadati</taxon>
        <taxon>Pseudomonadota</taxon>
        <taxon>Alphaproteobacteria</taxon>
        <taxon>Hyphomicrobiales</taxon>
        <taxon>Aurantimonadaceae</taxon>
        <taxon>Consotaella</taxon>
    </lineage>
</organism>
<dbReference type="PROSITE" id="PS50109">
    <property type="entry name" value="HIS_KIN"/>
    <property type="match status" value="1"/>
</dbReference>
<dbReference type="SUPFAM" id="SSF47384">
    <property type="entry name" value="Homodimeric domain of signal transducing histidine kinase"/>
    <property type="match status" value="1"/>
</dbReference>
<evidence type="ECO:0000256" key="9">
    <source>
        <dbReference type="ARBA" id="ARBA00022989"/>
    </source>
</evidence>
<dbReference type="Gene3D" id="3.40.190.10">
    <property type="entry name" value="Periplasmic binding protein-like II"/>
    <property type="match status" value="2"/>
</dbReference>
<dbReference type="CDD" id="cd00082">
    <property type="entry name" value="HisKA"/>
    <property type="match status" value="1"/>
</dbReference>
<keyword evidence="7" id="KW-0574">Periplasm</keyword>
<dbReference type="PROSITE" id="PS50885">
    <property type="entry name" value="HAMP"/>
    <property type="match status" value="1"/>
</dbReference>
<feature type="domain" description="HAMP" evidence="14">
    <location>
        <begin position="191"/>
        <end position="242"/>
    </location>
</feature>
<reference evidence="15 16" key="1">
    <citation type="submission" date="2017-02" db="EMBL/GenBank/DDBJ databases">
        <authorList>
            <person name="Peterson S.W."/>
        </authorList>
    </citation>
    <scope>NUCLEOTIDE SEQUENCE [LARGE SCALE GENOMIC DNA]</scope>
    <source>
        <strain evidence="15 16">USBA 369</strain>
    </source>
</reference>
<evidence type="ECO:0000256" key="4">
    <source>
        <dbReference type="ARBA" id="ARBA00022553"/>
    </source>
</evidence>
<keyword evidence="9 12" id="KW-1133">Transmembrane helix</keyword>
<evidence type="ECO:0000256" key="5">
    <source>
        <dbReference type="ARBA" id="ARBA00022679"/>
    </source>
</evidence>
<dbReference type="RefSeq" id="WP_078706926.1">
    <property type="nucleotide sequence ID" value="NZ_FUXL01000002.1"/>
</dbReference>
<comment type="catalytic activity">
    <reaction evidence="1">
        <text>ATP + protein L-histidine = ADP + protein N-phospho-L-histidine.</text>
        <dbReference type="EC" id="2.7.13.3"/>
    </reaction>
</comment>
<dbReference type="PANTHER" id="PTHR45436:SF1">
    <property type="entry name" value="SENSOR PROTEIN QSEC"/>
    <property type="match status" value="1"/>
</dbReference>
<dbReference type="Pfam" id="PF08521">
    <property type="entry name" value="2CSK_N"/>
    <property type="match status" value="1"/>
</dbReference>
<dbReference type="InterPro" id="IPR050428">
    <property type="entry name" value="TCS_sensor_his_kinase"/>
</dbReference>
<evidence type="ECO:0000313" key="15">
    <source>
        <dbReference type="EMBL" id="SJZ69388.1"/>
    </source>
</evidence>
<keyword evidence="16" id="KW-1185">Reference proteome</keyword>
<dbReference type="InterPro" id="IPR004358">
    <property type="entry name" value="Sig_transdc_His_kin-like_C"/>
</dbReference>
<evidence type="ECO:0000256" key="2">
    <source>
        <dbReference type="ARBA" id="ARBA00004370"/>
    </source>
</evidence>
<dbReference type="SUPFAM" id="SSF53850">
    <property type="entry name" value="Periplasmic binding protein-like II"/>
    <property type="match status" value="1"/>
</dbReference>
<keyword evidence="10" id="KW-0902">Two-component regulatory system</keyword>
<protein>
    <recommendedName>
        <fullName evidence="3">histidine kinase</fullName>
        <ecNumber evidence="3">2.7.13.3</ecNumber>
    </recommendedName>
</protein>
<evidence type="ECO:0000256" key="1">
    <source>
        <dbReference type="ARBA" id="ARBA00000085"/>
    </source>
</evidence>
<dbReference type="InterPro" id="IPR005467">
    <property type="entry name" value="His_kinase_dom"/>
</dbReference>
<dbReference type="Pfam" id="PF00512">
    <property type="entry name" value="HisKA"/>
    <property type="match status" value="1"/>
</dbReference>
<dbReference type="OrthoDB" id="8673316at2"/>
<dbReference type="GO" id="GO:0005886">
    <property type="term" value="C:plasma membrane"/>
    <property type="evidence" value="ECO:0007669"/>
    <property type="project" value="TreeGrafter"/>
</dbReference>